<dbReference type="PROSITE" id="PS50951">
    <property type="entry name" value="SARAH"/>
    <property type="match status" value="1"/>
</dbReference>
<evidence type="ECO:0000256" key="2">
    <source>
        <dbReference type="ARBA" id="ARBA00022777"/>
    </source>
</evidence>
<protein>
    <recommendedName>
        <fullName evidence="4">SARAH domain-containing protein</fullName>
    </recommendedName>
</protein>
<name>A0A182UIG3_9DIPT</name>
<dbReference type="VEuPathDB" id="VectorBase:AMEC021002"/>
<dbReference type="GO" id="GO:0004674">
    <property type="term" value="F:protein serine/threonine kinase activity"/>
    <property type="evidence" value="ECO:0007669"/>
    <property type="project" value="UniProtKB-KW"/>
</dbReference>
<evidence type="ECO:0000259" key="4">
    <source>
        <dbReference type="PROSITE" id="PS50951"/>
    </source>
</evidence>
<dbReference type="AlphaFoldDB" id="A0A182UIG3"/>
<dbReference type="InterPro" id="IPR024205">
    <property type="entry name" value="Mst1_2_SARAH_domain"/>
</dbReference>
<keyword evidence="6" id="KW-1185">Reference proteome</keyword>
<feature type="domain" description="SARAH" evidence="4">
    <location>
        <begin position="60"/>
        <end position="107"/>
    </location>
</feature>
<dbReference type="InterPro" id="IPR036674">
    <property type="entry name" value="p53_tetramer_sf"/>
</dbReference>
<dbReference type="EnsemblMetazoa" id="AMEC021002-RA">
    <property type="protein sequence ID" value="AMEC021002-PA"/>
    <property type="gene ID" value="AMEC021002"/>
</dbReference>
<organism evidence="5 6">
    <name type="scientific">Anopheles melas</name>
    <dbReference type="NCBI Taxonomy" id="34690"/>
    <lineage>
        <taxon>Eukaryota</taxon>
        <taxon>Metazoa</taxon>
        <taxon>Ecdysozoa</taxon>
        <taxon>Arthropoda</taxon>
        <taxon>Hexapoda</taxon>
        <taxon>Insecta</taxon>
        <taxon>Pterygota</taxon>
        <taxon>Neoptera</taxon>
        <taxon>Endopterygota</taxon>
        <taxon>Diptera</taxon>
        <taxon>Nematocera</taxon>
        <taxon>Culicoidea</taxon>
        <taxon>Culicidae</taxon>
        <taxon>Anophelinae</taxon>
        <taxon>Anopheles</taxon>
    </lineage>
</organism>
<dbReference type="Gene3D" id="4.10.170.10">
    <property type="entry name" value="p53-like tetramerisation domain"/>
    <property type="match status" value="1"/>
</dbReference>
<sequence length="118" mass="13407">SFDDGASVDLQPDHSPSYGSPQAATTPVVASAPQQQQQQHPHLPQSPLASSPQQPQPQVQKLLKFMNYEQLEQRLASLDKEMEKELAETKKRYTSKRQPILDAIEAKQQKRQQKLEEF</sequence>
<reference evidence="6" key="1">
    <citation type="submission" date="2014-01" db="EMBL/GenBank/DDBJ databases">
        <title>The Genome Sequence of Anopheles melas CM1001059_A (V2).</title>
        <authorList>
            <consortium name="The Broad Institute Genomics Platform"/>
            <person name="Neafsey D.E."/>
            <person name="Besansky N."/>
            <person name="Howell P."/>
            <person name="Walton C."/>
            <person name="Young S.K."/>
            <person name="Zeng Q."/>
            <person name="Gargeya S."/>
            <person name="Fitzgerald M."/>
            <person name="Haas B."/>
            <person name="Abouelleil A."/>
            <person name="Allen A.W."/>
            <person name="Alvarado L."/>
            <person name="Arachchi H.M."/>
            <person name="Berlin A.M."/>
            <person name="Chapman S.B."/>
            <person name="Gainer-Dewar J."/>
            <person name="Goldberg J."/>
            <person name="Griggs A."/>
            <person name="Gujja S."/>
            <person name="Hansen M."/>
            <person name="Howarth C."/>
            <person name="Imamovic A."/>
            <person name="Ireland A."/>
            <person name="Larimer J."/>
            <person name="McCowan C."/>
            <person name="Murphy C."/>
            <person name="Pearson M."/>
            <person name="Poon T.W."/>
            <person name="Priest M."/>
            <person name="Roberts A."/>
            <person name="Saif S."/>
            <person name="Shea T."/>
            <person name="Sisk P."/>
            <person name="Sykes S."/>
            <person name="Wortman J."/>
            <person name="Nusbaum C."/>
            <person name="Birren B."/>
        </authorList>
    </citation>
    <scope>NUCLEOTIDE SEQUENCE [LARGE SCALE GENOMIC DNA]</scope>
    <source>
        <strain evidence="6">CM1001059</strain>
    </source>
</reference>
<dbReference type="STRING" id="34690.A0A182UIG3"/>
<evidence type="ECO:0000256" key="1">
    <source>
        <dbReference type="ARBA" id="ARBA00022527"/>
    </source>
</evidence>
<keyword evidence="1" id="KW-0723">Serine/threonine-protein kinase</keyword>
<evidence type="ECO:0000313" key="6">
    <source>
        <dbReference type="Proteomes" id="UP000075902"/>
    </source>
</evidence>
<reference evidence="5" key="2">
    <citation type="submission" date="2020-05" db="UniProtKB">
        <authorList>
            <consortium name="EnsemblMetazoa"/>
        </authorList>
    </citation>
    <scope>IDENTIFICATION</scope>
    <source>
        <strain evidence="5">CM1001059</strain>
    </source>
</reference>
<keyword evidence="2" id="KW-0418">Kinase</keyword>
<dbReference type="GO" id="GO:0007165">
    <property type="term" value="P:signal transduction"/>
    <property type="evidence" value="ECO:0007669"/>
    <property type="project" value="InterPro"/>
</dbReference>
<dbReference type="Pfam" id="PF11629">
    <property type="entry name" value="Mst1_SARAH"/>
    <property type="match status" value="1"/>
</dbReference>
<dbReference type="InterPro" id="IPR011524">
    <property type="entry name" value="SARAH_dom"/>
</dbReference>
<accession>A0A182UIG3</accession>
<evidence type="ECO:0000313" key="5">
    <source>
        <dbReference type="EnsemblMetazoa" id="AMEC021002-PA"/>
    </source>
</evidence>
<dbReference type="Proteomes" id="UP000075902">
    <property type="component" value="Unassembled WGS sequence"/>
</dbReference>
<feature type="region of interest" description="Disordered" evidence="3">
    <location>
        <begin position="1"/>
        <end position="59"/>
    </location>
</feature>
<feature type="compositionally biased region" description="Low complexity" evidence="3">
    <location>
        <begin position="27"/>
        <end position="59"/>
    </location>
</feature>
<dbReference type="GO" id="GO:0051262">
    <property type="term" value="P:protein tetramerization"/>
    <property type="evidence" value="ECO:0007669"/>
    <property type="project" value="InterPro"/>
</dbReference>
<evidence type="ECO:0000256" key="3">
    <source>
        <dbReference type="SAM" id="MobiDB-lite"/>
    </source>
</evidence>
<proteinExistence type="predicted"/>
<keyword evidence="2" id="KW-0808">Transferase</keyword>